<evidence type="ECO:0000313" key="1">
    <source>
        <dbReference type="EMBL" id="KZR98965.1"/>
    </source>
</evidence>
<accession>A0A164GHF6</accession>
<comment type="caution">
    <text evidence="1">The sequence shown here is derived from an EMBL/GenBank/DDBJ whole genome shotgun (WGS) entry which is preliminary data.</text>
</comment>
<name>A0A164GHF6_9CRUS</name>
<evidence type="ECO:0008006" key="3">
    <source>
        <dbReference type="Google" id="ProtNLM"/>
    </source>
</evidence>
<organism evidence="1 2">
    <name type="scientific">Daphnia magna</name>
    <dbReference type="NCBI Taxonomy" id="35525"/>
    <lineage>
        <taxon>Eukaryota</taxon>
        <taxon>Metazoa</taxon>
        <taxon>Ecdysozoa</taxon>
        <taxon>Arthropoda</taxon>
        <taxon>Crustacea</taxon>
        <taxon>Branchiopoda</taxon>
        <taxon>Diplostraca</taxon>
        <taxon>Cladocera</taxon>
        <taxon>Anomopoda</taxon>
        <taxon>Daphniidae</taxon>
        <taxon>Daphnia</taxon>
    </lineage>
</organism>
<keyword evidence="2" id="KW-1185">Reference proteome</keyword>
<proteinExistence type="predicted"/>
<dbReference type="AlphaFoldDB" id="A0A164GHF6"/>
<dbReference type="EMBL" id="LRGB01015174">
    <property type="protein sequence ID" value="KZR98965.1"/>
    <property type="molecule type" value="Genomic_DNA"/>
</dbReference>
<reference evidence="1 2" key="1">
    <citation type="submission" date="2016-03" db="EMBL/GenBank/DDBJ databases">
        <title>EvidentialGene: Evidence-directed Construction of Genes on Genomes.</title>
        <authorList>
            <person name="Gilbert D.G."/>
            <person name="Choi J.-H."/>
            <person name="Mockaitis K."/>
            <person name="Colbourne J."/>
            <person name="Pfrender M."/>
        </authorList>
    </citation>
    <scope>NUCLEOTIDE SEQUENCE [LARGE SCALE GENOMIC DNA]</scope>
    <source>
        <strain evidence="1 2">Xinb3</strain>
        <tissue evidence="1">Complete organism</tissue>
    </source>
</reference>
<sequence length="125" mass="14096">MSKIYTVLGRGTVVETRIRVIYREKTEFLMAILDAYPIDTRSCKMLRSSRNSGFTPKWLASVLLHIVNPTCYKSAQIKGGTALFSVPKTAVGLWQQQIPSIVLTNTSCICTRHFDENEIKRGTEV</sequence>
<evidence type="ECO:0000313" key="2">
    <source>
        <dbReference type="Proteomes" id="UP000076858"/>
    </source>
</evidence>
<gene>
    <name evidence="1" type="ORF">APZ42_005376</name>
</gene>
<protein>
    <recommendedName>
        <fullName evidence="3">THAP-type domain-containing protein</fullName>
    </recommendedName>
</protein>
<dbReference type="Proteomes" id="UP000076858">
    <property type="component" value="Unassembled WGS sequence"/>
</dbReference>